<dbReference type="AlphaFoldDB" id="A0A812LAH6"/>
<evidence type="ECO:0000259" key="1">
    <source>
        <dbReference type="PROSITE" id="PS51672"/>
    </source>
</evidence>
<dbReference type="PROSITE" id="PS51672">
    <property type="entry name" value="ACT_LIKE"/>
    <property type="match status" value="1"/>
</dbReference>
<evidence type="ECO:0000313" key="3">
    <source>
        <dbReference type="Proteomes" id="UP000604046"/>
    </source>
</evidence>
<organism evidence="2 3">
    <name type="scientific">Symbiodinium natans</name>
    <dbReference type="NCBI Taxonomy" id="878477"/>
    <lineage>
        <taxon>Eukaryota</taxon>
        <taxon>Sar</taxon>
        <taxon>Alveolata</taxon>
        <taxon>Dinophyceae</taxon>
        <taxon>Suessiales</taxon>
        <taxon>Symbiodiniaceae</taxon>
        <taxon>Symbiodinium</taxon>
    </lineage>
</organism>
<accession>A0A812LAH6</accession>
<gene>
    <name evidence="2" type="primary">ilvA</name>
    <name evidence="2" type="ORF">SNAT2548_LOCUS10401</name>
</gene>
<keyword evidence="3" id="KW-1185">Reference proteome</keyword>
<dbReference type="InterPro" id="IPR001721">
    <property type="entry name" value="TD_ACT-like"/>
</dbReference>
<dbReference type="Pfam" id="PF00585">
    <property type="entry name" value="Thr_dehydrat_C"/>
    <property type="match status" value="2"/>
</dbReference>
<dbReference type="InterPro" id="IPR045865">
    <property type="entry name" value="ACT-like_dom_sf"/>
</dbReference>
<protein>
    <submittedName>
        <fullName evidence="2">IlvA protein</fullName>
    </submittedName>
</protein>
<feature type="domain" description="ACT-like" evidence="1">
    <location>
        <begin position="80"/>
        <end position="154"/>
    </location>
</feature>
<dbReference type="SUPFAM" id="SSF55021">
    <property type="entry name" value="ACT-like"/>
    <property type="match status" value="2"/>
</dbReference>
<dbReference type="InterPro" id="IPR038110">
    <property type="entry name" value="TD_ACT-like_sf"/>
</dbReference>
<dbReference type="CDD" id="cd04907">
    <property type="entry name" value="ACT_ThrD-I_2"/>
    <property type="match status" value="1"/>
</dbReference>
<dbReference type="Gene3D" id="3.40.1020.10">
    <property type="entry name" value="Biosynthetic Threonine Deaminase, Domain 3"/>
    <property type="match status" value="1"/>
</dbReference>
<sequence length="191" mass="21102">MYKCIYPRNVTECSYRISGDLADVFLGFQASSAEDKQEVIDSLRKSGFGILDISQNELAKVHGRNLIGGRAPSHLTSEEGLFRFEFPEKPGALLNFLENLPPGFNVSLFHYRGHGADAARVLVGLQVPAQRRSEFRAYLAFLVSKGYSWQDTLGFMERAQELAAHGAASAAFRGPRGQVWCCNRGLRPGSC</sequence>
<evidence type="ECO:0000313" key="2">
    <source>
        <dbReference type="EMBL" id="CAE7237972.1"/>
    </source>
</evidence>
<dbReference type="Proteomes" id="UP000604046">
    <property type="component" value="Unassembled WGS sequence"/>
</dbReference>
<proteinExistence type="predicted"/>
<reference evidence="2" key="1">
    <citation type="submission" date="2021-02" db="EMBL/GenBank/DDBJ databases">
        <authorList>
            <person name="Dougan E. K."/>
            <person name="Rhodes N."/>
            <person name="Thang M."/>
            <person name="Chan C."/>
        </authorList>
    </citation>
    <scope>NUCLEOTIDE SEQUENCE</scope>
</reference>
<dbReference type="OrthoDB" id="4418812at2759"/>
<dbReference type="EMBL" id="CAJNDS010000859">
    <property type="protein sequence ID" value="CAE7237972.1"/>
    <property type="molecule type" value="Genomic_DNA"/>
</dbReference>
<comment type="caution">
    <text evidence="2">The sequence shown here is derived from an EMBL/GenBank/DDBJ whole genome shotgun (WGS) entry which is preliminary data.</text>
</comment>
<name>A0A812LAH6_9DINO</name>